<dbReference type="PANTHER" id="PTHR13831">
    <property type="entry name" value="MEMBER OF THE HIR1 FAMILY OF WD-REPEAT PROTEINS"/>
    <property type="match status" value="1"/>
</dbReference>
<gene>
    <name evidence="1" type="ORF">BC938DRAFT_482537</name>
</gene>
<feature type="non-terminal residue" evidence="1">
    <location>
        <position position="1"/>
    </location>
</feature>
<dbReference type="InterPro" id="IPR031120">
    <property type="entry name" value="HIR1-like"/>
</dbReference>
<dbReference type="GO" id="GO:0000785">
    <property type="term" value="C:chromatin"/>
    <property type="evidence" value="ECO:0007669"/>
    <property type="project" value="TreeGrafter"/>
</dbReference>
<accession>A0A433QDV4</accession>
<reference evidence="1 2" key="1">
    <citation type="journal article" date="2018" name="New Phytol.">
        <title>Phylogenomics of Endogonaceae and evolution of mycorrhizas within Mucoromycota.</title>
        <authorList>
            <person name="Chang Y."/>
            <person name="Desiro A."/>
            <person name="Na H."/>
            <person name="Sandor L."/>
            <person name="Lipzen A."/>
            <person name="Clum A."/>
            <person name="Barry K."/>
            <person name="Grigoriev I.V."/>
            <person name="Martin F.M."/>
            <person name="Stajich J.E."/>
            <person name="Smith M.E."/>
            <person name="Bonito G."/>
            <person name="Spatafora J.W."/>
        </authorList>
    </citation>
    <scope>NUCLEOTIDE SEQUENCE [LARGE SCALE GENOMIC DNA]</scope>
    <source>
        <strain evidence="1 2">AD002</strain>
    </source>
</reference>
<dbReference type="PANTHER" id="PTHR13831:SF0">
    <property type="entry name" value="PROTEIN HIRA"/>
    <property type="match status" value="1"/>
</dbReference>
<evidence type="ECO:0000313" key="2">
    <source>
        <dbReference type="Proteomes" id="UP000274822"/>
    </source>
</evidence>
<sequence>LTGSLTTVRHLNPALHLALLPTEAAELIDLAQTVADKKKKGCIYSVHVHPDGARLATGGLGSSHVSRTGTMPLLRVAHTKVKIWNTAPLFDPSKENDDSILRLLCTMTMHNG</sequence>
<feature type="non-terminal residue" evidence="1">
    <location>
        <position position="112"/>
    </location>
</feature>
<dbReference type="GO" id="GO:0000417">
    <property type="term" value="C:HIR complex"/>
    <property type="evidence" value="ECO:0007669"/>
    <property type="project" value="TreeGrafter"/>
</dbReference>
<proteinExistence type="predicted"/>
<name>A0A433QDV4_9FUNG</name>
<organism evidence="1 2">
    <name type="scientific">Jimgerdemannia flammicorona</name>
    <dbReference type="NCBI Taxonomy" id="994334"/>
    <lineage>
        <taxon>Eukaryota</taxon>
        <taxon>Fungi</taxon>
        <taxon>Fungi incertae sedis</taxon>
        <taxon>Mucoromycota</taxon>
        <taxon>Mucoromycotina</taxon>
        <taxon>Endogonomycetes</taxon>
        <taxon>Endogonales</taxon>
        <taxon>Endogonaceae</taxon>
        <taxon>Jimgerdemannia</taxon>
    </lineage>
</organism>
<dbReference type="EMBL" id="RBNJ01007457">
    <property type="protein sequence ID" value="RUS27941.1"/>
    <property type="molecule type" value="Genomic_DNA"/>
</dbReference>
<evidence type="ECO:0000313" key="1">
    <source>
        <dbReference type="EMBL" id="RUS27941.1"/>
    </source>
</evidence>
<dbReference type="GO" id="GO:0006351">
    <property type="term" value="P:DNA-templated transcription"/>
    <property type="evidence" value="ECO:0007669"/>
    <property type="project" value="InterPro"/>
</dbReference>
<dbReference type="GO" id="GO:0006338">
    <property type="term" value="P:chromatin remodeling"/>
    <property type="evidence" value="ECO:0007669"/>
    <property type="project" value="TreeGrafter"/>
</dbReference>
<dbReference type="GO" id="GO:0005634">
    <property type="term" value="C:nucleus"/>
    <property type="evidence" value="ECO:0007669"/>
    <property type="project" value="InterPro"/>
</dbReference>
<protein>
    <submittedName>
        <fullName evidence="1">Uncharacterized protein</fullName>
    </submittedName>
</protein>
<dbReference type="AlphaFoldDB" id="A0A433QDV4"/>
<dbReference type="GO" id="GO:0031491">
    <property type="term" value="F:nucleosome binding"/>
    <property type="evidence" value="ECO:0007669"/>
    <property type="project" value="TreeGrafter"/>
</dbReference>
<keyword evidence="2" id="KW-1185">Reference proteome</keyword>
<comment type="caution">
    <text evidence="1">The sequence shown here is derived from an EMBL/GenBank/DDBJ whole genome shotgun (WGS) entry which is preliminary data.</text>
</comment>
<dbReference type="Proteomes" id="UP000274822">
    <property type="component" value="Unassembled WGS sequence"/>
</dbReference>